<dbReference type="eggNOG" id="KOG4372">
    <property type="taxonomic scope" value="Eukaryota"/>
</dbReference>
<dbReference type="PANTHER" id="PTHR12482">
    <property type="entry name" value="LIPASE ROG1-RELATED-RELATED"/>
    <property type="match status" value="1"/>
</dbReference>
<dbReference type="OrthoDB" id="5368485at2759"/>
<feature type="domain" description="DUF676" evidence="3">
    <location>
        <begin position="181"/>
        <end position="387"/>
    </location>
</feature>
<dbReference type="InterPro" id="IPR029058">
    <property type="entry name" value="AB_hydrolase_fold"/>
</dbReference>
<proteinExistence type="inferred from homology"/>
<evidence type="ECO:0000313" key="4">
    <source>
        <dbReference type="EMBL" id="CCE62617.1"/>
    </source>
</evidence>
<dbReference type="AlphaFoldDB" id="G8BQV5"/>
<dbReference type="InterPro" id="IPR016445">
    <property type="entry name" value="Rog1_fam"/>
</dbReference>
<dbReference type="RefSeq" id="XP_003685051.1">
    <property type="nucleotide sequence ID" value="XM_003685003.1"/>
</dbReference>
<dbReference type="InterPro" id="IPR007751">
    <property type="entry name" value="DUF676_lipase-like"/>
</dbReference>
<sequence>MPEVKNDSDVLYYNTSQVKVGEIERYIITFNLYEGDVIPEDISLESLWVEVKNTEGLSYRAAYLIGPFTLYCDVKTSNYHHSQKIISSLDEPKYEPNLQPQQTFKAELSLHEIKRQYVWIVDIVSQIIFTSTTQTGFEISIKRPLCLVGGEVVPLSADSFNVNRLNTLDIWNLPLQIYTKQEKKHLVILTHGLHSNTTSDMSYIMEQIYKTQVNFPNEQIIVKGFTKNVCQTEKGVKYLGTNLAKYIIDELYDPSVTKISFIGHSLGGLIQSFAIAYIAVIYPWFFDKVQPINFITLASPLLGIVTDNPKYINLLLSFGVIGKTGQDLKLERDNSTTEPKLANKCDIDNDPLLFKLPGDPLNQALQLFKRRTVYANAINDGLVPLYSSALLYLDYENVTDELRLATEYDDLDDSAEIESILSGEAMSSNYYDENLQALKKTFVSPITKILNIWNPQTYLSKNSSKLPRLSMFKSATSILIPPLPDREFILDPSTRSKVILHDRIYTEEYINEIDKEFENPYLNDTNMLLKAFTIARGKGGDFEQKLEERIARMWHKNLSWRKVVVALKPDAHNNILVRRRFVNAHGWLVIDHLIENHFMAEENNIELAASDETYKSSINNHIASTAKILDITSNIEPNKKYSWLTRKEAESIFDEGPTGMISTVSEMFDSFAKTSLSGEIDRNNNQNKIVPDNTLFGDGNSDMIL</sequence>
<organism evidence="4 5">
    <name type="scientific">Tetrapisispora phaffii (strain ATCC 24235 / CBS 4417 / NBRC 1672 / NRRL Y-8282 / UCD 70-5)</name>
    <name type="common">Yeast</name>
    <name type="synonym">Fabospora phaffii</name>
    <dbReference type="NCBI Taxonomy" id="1071381"/>
    <lineage>
        <taxon>Eukaryota</taxon>
        <taxon>Fungi</taxon>
        <taxon>Dikarya</taxon>
        <taxon>Ascomycota</taxon>
        <taxon>Saccharomycotina</taxon>
        <taxon>Saccharomycetes</taxon>
        <taxon>Saccharomycetales</taxon>
        <taxon>Saccharomycetaceae</taxon>
        <taxon>Tetrapisispora</taxon>
    </lineage>
</organism>
<dbReference type="SUPFAM" id="SSF53474">
    <property type="entry name" value="alpha/beta-Hydrolases"/>
    <property type="match status" value="1"/>
</dbReference>
<evidence type="ECO:0000256" key="1">
    <source>
        <dbReference type="ARBA" id="ARBA00007920"/>
    </source>
</evidence>
<dbReference type="Pfam" id="PF05057">
    <property type="entry name" value="DUF676"/>
    <property type="match status" value="1"/>
</dbReference>
<dbReference type="Proteomes" id="UP000005666">
    <property type="component" value="Chromosome 3"/>
</dbReference>
<comment type="similarity">
    <text evidence="1">Belongs to the putative lipase ROG1 family.</text>
</comment>
<dbReference type="GeneID" id="11535212"/>
<dbReference type="HOGENOM" id="CLU_007367_1_0_1"/>
<evidence type="ECO:0000259" key="3">
    <source>
        <dbReference type="Pfam" id="PF05057"/>
    </source>
</evidence>
<dbReference type="OMA" id="CFITADQ"/>
<evidence type="ECO:0000256" key="2">
    <source>
        <dbReference type="ARBA" id="ARBA00022963"/>
    </source>
</evidence>
<dbReference type="InterPro" id="IPR044294">
    <property type="entry name" value="Lipase-like"/>
</dbReference>
<gene>
    <name evidence="4" type="primary">TPHA0C04670</name>
    <name evidence="4" type="ordered locus">TPHA_0C04670</name>
</gene>
<evidence type="ECO:0000313" key="5">
    <source>
        <dbReference type="Proteomes" id="UP000005666"/>
    </source>
</evidence>
<dbReference type="GO" id="GO:0016042">
    <property type="term" value="P:lipid catabolic process"/>
    <property type="evidence" value="ECO:0007669"/>
    <property type="project" value="UniProtKB-KW"/>
</dbReference>
<protein>
    <recommendedName>
        <fullName evidence="3">DUF676 domain-containing protein</fullName>
    </recommendedName>
</protein>
<keyword evidence="2" id="KW-0443">Lipid metabolism</keyword>
<dbReference type="Gene3D" id="3.40.50.1820">
    <property type="entry name" value="alpha/beta hydrolase"/>
    <property type="match status" value="1"/>
</dbReference>
<keyword evidence="2" id="KW-0442">Lipid degradation</keyword>
<dbReference type="GO" id="GO:0047372">
    <property type="term" value="F:monoacylglycerol lipase activity"/>
    <property type="evidence" value="ECO:0007669"/>
    <property type="project" value="EnsemblFungi"/>
</dbReference>
<dbReference type="GO" id="GO:0005634">
    <property type="term" value="C:nucleus"/>
    <property type="evidence" value="ECO:0007669"/>
    <property type="project" value="EnsemblFungi"/>
</dbReference>
<dbReference type="EMBL" id="HE612858">
    <property type="protein sequence ID" value="CCE62617.1"/>
    <property type="molecule type" value="Genomic_DNA"/>
</dbReference>
<dbReference type="PANTHER" id="PTHR12482:SF62">
    <property type="entry name" value="LIPASE ROG1-RELATED"/>
    <property type="match status" value="1"/>
</dbReference>
<dbReference type="GO" id="GO:0005737">
    <property type="term" value="C:cytoplasm"/>
    <property type="evidence" value="ECO:0007669"/>
    <property type="project" value="EnsemblFungi"/>
</dbReference>
<keyword evidence="5" id="KW-1185">Reference proteome</keyword>
<dbReference type="PIRSF" id="PIRSF005412">
    <property type="entry name" value="UCP005412_abhydr"/>
    <property type="match status" value="1"/>
</dbReference>
<name>G8BQV5_TETPH</name>
<dbReference type="KEGG" id="tpf:TPHA_0C04670"/>
<reference evidence="4 5" key="1">
    <citation type="journal article" date="2011" name="Proc. Natl. Acad. Sci. U.S.A.">
        <title>Evolutionary erosion of yeast sex chromosomes by mating-type switching accidents.</title>
        <authorList>
            <person name="Gordon J.L."/>
            <person name="Armisen D."/>
            <person name="Proux-Wera E."/>
            <person name="Oheigeartaigh S.S."/>
            <person name="Byrne K.P."/>
            <person name="Wolfe K.H."/>
        </authorList>
    </citation>
    <scope>NUCLEOTIDE SEQUENCE [LARGE SCALE GENOMIC DNA]</scope>
    <source>
        <strain evidence="5">ATCC 24235 / CBS 4417 / NBRC 1672 / NRRL Y-8282 / UCD 70-5</strain>
    </source>
</reference>
<accession>G8BQV5</accession>